<evidence type="ECO:0000256" key="7">
    <source>
        <dbReference type="ARBA" id="ARBA00023136"/>
    </source>
</evidence>
<name>A0A4R1RXI8_HYDET</name>
<feature type="transmembrane region" description="Helical" evidence="8">
    <location>
        <begin position="12"/>
        <end position="29"/>
    </location>
</feature>
<keyword evidence="6 8" id="KW-1133">Transmembrane helix</keyword>
<dbReference type="Proteomes" id="UP000295008">
    <property type="component" value="Unassembled WGS sequence"/>
</dbReference>
<keyword evidence="7 8" id="KW-0472">Membrane</keyword>
<evidence type="ECO:0000256" key="4">
    <source>
        <dbReference type="ARBA" id="ARBA00022475"/>
    </source>
</evidence>
<feature type="transmembrane region" description="Helical" evidence="8">
    <location>
        <begin position="248"/>
        <end position="275"/>
    </location>
</feature>
<dbReference type="GO" id="GO:0022857">
    <property type="term" value="F:transmembrane transporter activity"/>
    <property type="evidence" value="ECO:0007669"/>
    <property type="project" value="InterPro"/>
</dbReference>
<comment type="caution">
    <text evidence="9">The sequence shown here is derived from an EMBL/GenBank/DDBJ whole genome shotgun (WGS) entry which is preliminary data.</text>
</comment>
<dbReference type="InterPro" id="IPR037294">
    <property type="entry name" value="ABC_BtuC-like"/>
</dbReference>
<protein>
    <submittedName>
        <fullName evidence="9">Bacillibactin ABC transporter integral membrane protein</fullName>
    </submittedName>
</protein>
<dbReference type="AlphaFoldDB" id="A0A4R1RXI8"/>
<evidence type="ECO:0000313" key="9">
    <source>
        <dbReference type="EMBL" id="TCL70692.1"/>
    </source>
</evidence>
<dbReference type="PANTHER" id="PTHR30472">
    <property type="entry name" value="FERRIC ENTEROBACTIN TRANSPORT SYSTEM PERMEASE PROTEIN"/>
    <property type="match status" value="1"/>
</dbReference>
<proteinExistence type="inferred from homology"/>
<keyword evidence="10" id="KW-1185">Reference proteome</keyword>
<organism evidence="9 10">
    <name type="scientific">Hydrogenispora ethanolica</name>
    <dbReference type="NCBI Taxonomy" id="1082276"/>
    <lineage>
        <taxon>Bacteria</taxon>
        <taxon>Bacillati</taxon>
        <taxon>Bacillota</taxon>
        <taxon>Hydrogenispora</taxon>
    </lineage>
</organism>
<evidence type="ECO:0000256" key="5">
    <source>
        <dbReference type="ARBA" id="ARBA00022692"/>
    </source>
</evidence>
<feature type="transmembrane region" description="Helical" evidence="8">
    <location>
        <begin position="95"/>
        <end position="113"/>
    </location>
</feature>
<dbReference type="Pfam" id="PF01032">
    <property type="entry name" value="FecCD"/>
    <property type="match status" value="1"/>
</dbReference>
<dbReference type="PANTHER" id="PTHR30472:SF23">
    <property type="entry name" value="IRON-UPTAKE SYSTEM PERMEASE PROTEIN FEUC"/>
    <property type="match status" value="1"/>
</dbReference>
<evidence type="ECO:0000256" key="3">
    <source>
        <dbReference type="ARBA" id="ARBA00022448"/>
    </source>
</evidence>
<evidence type="ECO:0000256" key="6">
    <source>
        <dbReference type="ARBA" id="ARBA00022989"/>
    </source>
</evidence>
<dbReference type="GO" id="GO:0005886">
    <property type="term" value="C:plasma membrane"/>
    <property type="evidence" value="ECO:0007669"/>
    <property type="project" value="UniProtKB-SubCell"/>
</dbReference>
<feature type="transmembrane region" description="Helical" evidence="8">
    <location>
        <begin position="290"/>
        <end position="309"/>
    </location>
</feature>
<keyword evidence="5 8" id="KW-0812">Transmembrane</keyword>
<dbReference type="OrthoDB" id="9792889at2"/>
<evidence type="ECO:0000256" key="2">
    <source>
        <dbReference type="ARBA" id="ARBA00007935"/>
    </source>
</evidence>
<dbReference type="CDD" id="cd06550">
    <property type="entry name" value="TM_ABC_iron-siderophores_like"/>
    <property type="match status" value="1"/>
</dbReference>
<comment type="subcellular location">
    <subcellularLocation>
        <location evidence="1">Cell membrane</location>
        <topology evidence="1">Multi-pass membrane protein</topology>
    </subcellularLocation>
</comment>
<dbReference type="Gene3D" id="1.10.3470.10">
    <property type="entry name" value="ABC transporter involved in vitamin B12 uptake, BtuC"/>
    <property type="match status" value="1"/>
</dbReference>
<evidence type="ECO:0000313" key="10">
    <source>
        <dbReference type="Proteomes" id="UP000295008"/>
    </source>
</evidence>
<dbReference type="SUPFAM" id="SSF81345">
    <property type="entry name" value="ABC transporter involved in vitamin B12 uptake, BtuC"/>
    <property type="match status" value="1"/>
</dbReference>
<reference evidence="9 10" key="1">
    <citation type="submission" date="2019-03" db="EMBL/GenBank/DDBJ databases">
        <title>Genomic Encyclopedia of Type Strains, Phase IV (KMG-IV): sequencing the most valuable type-strain genomes for metagenomic binning, comparative biology and taxonomic classification.</title>
        <authorList>
            <person name="Goeker M."/>
        </authorList>
    </citation>
    <scope>NUCLEOTIDE SEQUENCE [LARGE SCALE GENOMIC DNA]</scope>
    <source>
        <strain evidence="9 10">LX-B</strain>
    </source>
</reference>
<dbReference type="InterPro" id="IPR000522">
    <property type="entry name" value="ABC_transptr_permease_BtuC"/>
</dbReference>
<feature type="transmembrane region" description="Helical" evidence="8">
    <location>
        <begin position="316"/>
        <end position="337"/>
    </location>
</feature>
<feature type="transmembrane region" description="Helical" evidence="8">
    <location>
        <begin position="63"/>
        <end position="83"/>
    </location>
</feature>
<sequence>MPREEAWKRYRTVLWTGLGLVLLVTYFSLTHGVMEMTARDVLKTLLRIDPVRRYDLLILEFRLPRIVTAGLVGAALGVAGAAIQGIIRNGLADPGILGINSGAGVGIVTYIVFFQEKIAGTGWLAVMAMPFCGLMGGLGAALLIYYLARQNGRLDPQRLLLTGIAVSSGLGAVILYVTLKMSSGDFQMAAIWLAGSVDKANWRQLAALLPWLGILIPLLIRKAQLLDVFQLEESSVRSLGVAAEKEKAFFLLSAVGLVGACVSVAGGIGFVGLIAPHMARRLAGIAHRRMIPVSGMLGMLLVISADWIARTLFAPAEIAVGIIISLIGAPYFIYLLFTAKA</sequence>
<dbReference type="RefSeq" id="WP_132013973.1">
    <property type="nucleotide sequence ID" value="NZ_SLUN01000009.1"/>
</dbReference>
<feature type="transmembrane region" description="Helical" evidence="8">
    <location>
        <begin position="159"/>
        <end position="179"/>
    </location>
</feature>
<keyword evidence="4" id="KW-1003">Cell membrane</keyword>
<dbReference type="EMBL" id="SLUN01000009">
    <property type="protein sequence ID" value="TCL70692.1"/>
    <property type="molecule type" value="Genomic_DNA"/>
</dbReference>
<feature type="transmembrane region" description="Helical" evidence="8">
    <location>
        <begin position="125"/>
        <end position="147"/>
    </location>
</feature>
<keyword evidence="3" id="KW-0813">Transport</keyword>
<dbReference type="GO" id="GO:0033214">
    <property type="term" value="P:siderophore-iron import into cell"/>
    <property type="evidence" value="ECO:0007669"/>
    <property type="project" value="TreeGrafter"/>
</dbReference>
<evidence type="ECO:0000256" key="1">
    <source>
        <dbReference type="ARBA" id="ARBA00004651"/>
    </source>
</evidence>
<gene>
    <name evidence="9" type="ORF">EDC14_10099</name>
</gene>
<accession>A0A4R1RXI8</accession>
<evidence type="ECO:0000256" key="8">
    <source>
        <dbReference type="SAM" id="Phobius"/>
    </source>
</evidence>
<comment type="similarity">
    <text evidence="2">Belongs to the binding-protein-dependent transport system permease family. FecCD subfamily.</text>
</comment>
<dbReference type="FunFam" id="1.10.3470.10:FF:000001">
    <property type="entry name" value="Vitamin B12 ABC transporter permease BtuC"/>
    <property type="match status" value="1"/>
</dbReference>